<accession>A0A6N6RLK8</accession>
<evidence type="ECO:0000256" key="1">
    <source>
        <dbReference type="SAM" id="Phobius"/>
    </source>
</evidence>
<proteinExistence type="predicted"/>
<dbReference type="InterPro" id="IPR007403">
    <property type="entry name" value="DUF456"/>
</dbReference>
<feature type="transmembrane region" description="Helical" evidence="1">
    <location>
        <begin position="131"/>
        <end position="150"/>
    </location>
</feature>
<keyword evidence="3" id="KW-1185">Reference proteome</keyword>
<protein>
    <submittedName>
        <fullName evidence="2">DUF456 domain-containing protein</fullName>
    </submittedName>
</protein>
<dbReference type="AlphaFoldDB" id="A0A6N6RLK8"/>
<dbReference type="EMBL" id="WBVO01000001">
    <property type="protein sequence ID" value="KAB2814450.1"/>
    <property type="molecule type" value="Genomic_DNA"/>
</dbReference>
<evidence type="ECO:0000313" key="3">
    <source>
        <dbReference type="Proteomes" id="UP000468650"/>
    </source>
</evidence>
<gene>
    <name evidence="2" type="ORF">F8C67_01565</name>
</gene>
<keyword evidence="1" id="KW-0472">Membrane</keyword>
<reference evidence="2 3" key="1">
    <citation type="submission" date="2019-09" db="EMBL/GenBank/DDBJ databases">
        <title>Genomes of family Cryomorphaceae.</title>
        <authorList>
            <person name="Bowman J.P."/>
        </authorList>
    </citation>
    <scope>NUCLEOTIDE SEQUENCE [LARGE SCALE GENOMIC DNA]</scope>
    <source>
        <strain evidence="2 3">LMG 25704</strain>
    </source>
</reference>
<comment type="caution">
    <text evidence="2">The sequence shown here is derived from an EMBL/GenBank/DDBJ whole genome shotgun (WGS) entry which is preliminary data.</text>
</comment>
<dbReference type="OrthoDB" id="9808460at2"/>
<dbReference type="RefSeq" id="WP_151666030.1">
    <property type="nucleotide sequence ID" value="NZ_WBVO01000001.1"/>
</dbReference>
<keyword evidence="1" id="KW-0812">Transmembrane</keyword>
<evidence type="ECO:0000313" key="2">
    <source>
        <dbReference type="EMBL" id="KAB2814450.1"/>
    </source>
</evidence>
<dbReference type="Proteomes" id="UP000468650">
    <property type="component" value="Unassembled WGS sequence"/>
</dbReference>
<dbReference type="PANTHER" id="PTHR39165:SF1">
    <property type="entry name" value="DUF456 DOMAIN-CONTAINING PROTEIN"/>
    <property type="match status" value="1"/>
</dbReference>
<keyword evidence="1" id="KW-1133">Transmembrane helix</keyword>
<dbReference type="PANTHER" id="PTHR39165">
    <property type="entry name" value="IG HYPOTHETICAL 17883"/>
    <property type="match status" value="1"/>
</dbReference>
<dbReference type="Pfam" id="PF04306">
    <property type="entry name" value="DUF456"/>
    <property type="match status" value="1"/>
</dbReference>
<feature type="transmembrane region" description="Helical" evidence="1">
    <location>
        <begin position="49"/>
        <end position="68"/>
    </location>
</feature>
<feature type="transmembrane region" description="Helical" evidence="1">
    <location>
        <begin position="88"/>
        <end position="111"/>
    </location>
</feature>
<organism evidence="2 3">
    <name type="scientific">Phaeocystidibacter luteus</name>
    <dbReference type="NCBI Taxonomy" id="911197"/>
    <lineage>
        <taxon>Bacteria</taxon>
        <taxon>Pseudomonadati</taxon>
        <taxon>Bacteroidota</taxon>
        <taxon>Flavobacteriia</taxon>
        <taxon>Flavobacteriales</taxon>
        <taxon>Phaeocystidibacteraceae</taxon>
        <taxon>Phaeocystidibacter</taxon>
    </lineage>
</organism>
<sequence length="157" mass="16567">MDIVLFILGFSLLLAGFAGSILPILPGPPLGWAGLLVISFSETVDFSNTFLIWMAIIAGVITALDYYIPVWGTKKFGGTKAGIRGSTVGLILGLFFAPIGIIIGPAIGAFVGEMIHERNSDRAMKSAVGSFIGFLAGTGLKIIYGAYALYKAIVVFF</sequence>
<name>A0A6N6RLK8_9FLAO</name>